<dbReference type="PANTHER" id="PTHR34717">
    <property type="entry name" value="EG:BACR7A4.20 PROTEIN"/>
    <property type="match status" value="1"/>
</dbReference>
<dbReference type="AlphaFoldDB" id="A0A8S4ER78"/>
<keyword evidence="1" id="KW-0472">Membrane</keyword>
<gene>
    <name evidence="2" type="ORF">PLXY2_LOCUS6473</name>
</gene>
<protein>
    <submittedName>
        <fullName evidence="2">(diamondback moth) hypothetical protein</fullName>
    </submittedName>
</protein>
<dbReference type="EMBL" id="CAJHNJ030000020">
    <property type="protein sequence ID" value="CAG9117841.1"/>
    <property type="molecule type" value="Genomic_DNA"/>
</dbReference>
<dbReference type="Proteomes" id="UP000653454">
    <property type="component" value="Unassembled WGS sequence"/>
</dbReference>
<comment type="caution">
    <text evidence="2">The sequence shown here is derived from an EMBL/GenBank/DDBJ whole genome shotgun (WGS) entry which is preliminary data.</text>
</comment>
<feature type="transmembrane region" description="Helical" evidence="1">
    <location>
        <begin position="6"/>
        <end position="24"/>
    </location>
</feature>
<sequence>MDFFDLLLQTGLITSLIVGYLILVKKAPTKKGFYSEHGWNYPLKYICALFAVKRWKKQRPTPASEELPSSKLTSGWQNLSVQATGTDGTTVVLGIRRWSERKQTAEVTVFVKLPDGETYTLPRHPDTVVGASEVSADSWNAGGLKIQVLQPRWALRVLFNGLLTRASDGKTLHVRFNFIWRSASQPLHHPEGWSEQLAARALASEPWRDGQWIHMIDRWADGSWHQWGALQGRFTTHTPTALKTPASGCGREG</sequence>
<accession>A0A8S4ER78</accession>
<reference evidence="2" key="1">
    <citation type="submission" date="2020-11" db="EMBL/GenBank/DDBJ databases">
        <authorList>
            <person name="Whiteford S."/>
        </authorList>
    </citation>
    <scope>NUCLEOTIDE SEQUENCE</scope>
</reference>
<keyword evidence="1" id="KW-0812">Transmembrane</keyword>
<keyword evidence="3" id="KW-1185">Reference proteome</keyword>
<keyword evidence="1" id="KW-1133">Transmembrane helix</keyword>
<evidence type="ECO:0000313" key="2">
    <source>
        <dbReference type="EMBL" id="CAG9117841.1"/>
    </source>
</evidence>
<dbReference type="PANTHER" id="PTHR34717:SF1">
    <property type="entry name" value="EG:BACR7A4.20 PROTEIN"/>
    <property type="match status" value="1"/>
</dbReference>
<evidence type="ECO:0000313" key="3">
    <source>
        <dbReference type="Proteomes" id="UP000653454"/>
    </source>
</evidence>
<organism evidence="2 3">
    <name type="scientific">Plutella xylostella</name>
    <name type="common">Diamondback moth</name>
    <name type="synonym">Plutella maculipennis</name>
    <dbReference type="NCBI Taxonomy" id="51655"/>
    <lineage>
        <taxon>Eukaryota</taxon>
        <taxon>Metazoa</taxon>
        <taxon>Ecdysozoa</taxon>
        <taxon>Arthropoda</taxon>
        <taxon>Hexapoda</taxon>
        <taxon>Insecta</taxon>
        <taxon>Pterygota</taxon>
        <taxon>Neoptera</taxon>
        <taxon>Endopterygota</taxon>
        <taxon>Lepidoptera</taxon>
        <taxon>Glossata</taxon>
        <taxon>Ditrysia</taxon>
        <taxon>Yponomeutoidea</taxon>
        <taxon>Plutellidae</taxon>
        <taxon>Plutella</taxon>
    </lineage>
</organism>
<proteinExistence type="predicted"/>
<name>A0A8S4ER78_PLUXY</name>
<evidence type="ECO:0000256" key="1">
    <source>
        <dbReference type="SAM" id="Phobius"/>
    </source>
</evidence>